<name>A0ABP0D449_9PEZI</name>
<comment type="caution">
    <text evidence="1">The sequence shown here is derived from an EMBL/GenBank/DDBJ whole genome shotgun (WGS) entry which is preliminary data.</text>
</comment>
<sequence length="377" mass="41975">MTVASTDTTIKRLYTQYQAQLFNPMYTNDSSPVPVITHVLRPWNAAMNRSTNVQEQLVNTPASSPKKPGLLVTAPTRESLLYPKPLRVQSIRAEGKHTSLHSGIAISATGMTTDSEEDPFRYDKDAYSIFLHPSKERDVSTALNQVSGLSSHSRATVYSDVDEMPSRQISVRQPTATKKYNSDDFFLSGPSKVRSPTPGSLNEFYDTSFIQPNWAADRGAYEVKVVLQDVNRNLKINSGDRYSTGNDGYSKGSKDLRSSVLGPIQKENFYRRKDKENMFPSERDDWETVATTQGGFGSLRLPLNGIGVRGVNITGSSVADVSDDNSIHDIHFKEYASTDRIVEHPSGHEDSVESLQIKNIGGYKVPLMIPKQRIHRL</sequence>
<accession>A0ABP0D449</accession>
<gene>
    <name evidence="1" type="ORF">SEPCBS57363_000335</name>
</gene>
<protein>
    <submittedName>
        <fullName evidence="1">Uncharacterized protein</fullName>
    </submittedName>
</protein>
<proteinExistence type="predicted"/>
<organism evidence="1 2">
    <name type="scientific">Sporothrix epigloea</name>
    <dbReference type="NCBI Taxonomy" id="1892477"/>
    <lineage>
        <taxon>Eukaryota</taxon>
        <taxon>Fungi</taxon>
        <taxon>Dikarya</taxon>
        <taxon>Ascomycota</taxon>
        <taxon>Pezizomycotina</taxon>
        <taxon>Sordariomycetes</taxon>
        <taxon>Sordariomycetidae</taxon>
        <taxon>Ophiostomatales</taxon>
        <taxon>Ophiostomataceae</taxon>
        <taxon>Sporothrix</taxon>
    </lineage>
</organism>
<dbReference type="EMBL" id="CAWUOM010000003">
    <property type="protein sequence ID" value="CAK7262980.1"/>
    <property type="molecule type" value="Genomic_DNA"/>
</dbReference>
<reference evidence="1 2" key="1">
    <citation type="submission" date="2024-01" db="EMBL/GenBank/DDBJ databases">
        <authorList>
            <person name="Allen C."/>
            <person name="Tagirdzhanova G."/>
        </authorList>
    </citation>
    <scope>NUCLEOTIDE SEQUENCE [LARGE SCALE GENOMIC DNA]</scope>
    <source>
        <strain evidence="1 2">CBS 573.63</strain>
    </source>
</reference>
<dbReference type="Proteomes" id="UP001642501">
    <property type="component" value="Unassembled WGS sequence"/>
</dbReference>
<keyword evidence="2" id="KW-1185">Reference proteome</keyword>
<evidence type="ECO:0000313" key="1">
    <source>
        <dbReference type="EMBL" id="CAK7262980.1"/>
    </source>
</evidence>
<evidence type="ECO:0000313" key="2">
    <source>
        <dbReference type="Proteomes" id="UP001642501"/>
    </source>
</evidence>